<dbReference type="Proteomes" id="UP001219956">
    <property type="component" value="Unassembled WGS sequence"/>
</dbReference>
<organism evidence="4 5">
    <name type="scientific">Vogesella aquatica</name>
    <dbReference type="NCBI Taxonomy" id="2984206"/>
    <lineage>
        <taxon>Bacteria</taxon>
        <taxon>Pseudomonadati</taxon>
        <taxon>Pseudomonadota</taxon>
        <taxon>Betaproteobacteria</taxon>
        <taxon>Neisseriales</taxon>
        <taxon>Chromobacteriaceae</taxon>
        <taxon>Vogesella</taxon>
    </lineage>
</organism>
<comment type="similarity">
    <text evidence="3">Belongs to the DNA gyrase inhibitor YacG family.</text>
</comment>
<feature type="binding site" evidence="3">
    <location>
        <position position="28"/>
    </location>
    <ligand>
        <name>Zn(2+)</name>
        <dbReference type="ChEBI" id="CHEBI:29105"/>
    </ligand>
</feature>
<comment type="function">
    <text evidence="3">Inhibits all the catalytic activities of DNA gyrase by preventing its interaction with DNA. Acts by binding directly to the C-terminal domain of GyrB, which probably disrupts DNA binding by the gyrase.</text>
</comment>
<dbReference type="Pfam" id="PF03884">
    <property type="entry name" value="YacG"/>
    <property type="match status" value="1"/>
</dbReference>
<dbReference type="EMBL" id="JAQQLF010000008">
    <property type="protein sequence ID" value="MDC7717110.1"/>
    <property type="molecule type" value="Genomic_DNA"/>
</dbReference>
<dbReference type="InterPro" id="IPR013088">
    <property type="entry name" value="Znf_NHR/GATA"/>
</dbReference>
<comment type="caution">
    <text evidence="4">The sequence shown here is derived from an EMBL/GenBank/DDBJ whole genome shotgun (WGS) entry which is preliminary data.</text>
</comment>
<evidence type="ECO:0000256" key="1">
    <source>
        <dbReference type="ARBA" id="ARBA00022723"/>
    </source>
</evidence>
<accession>A0ABT5IXV5</accession>
<dbReference type="HAMAP" id="MF_00649">
    <property type="entry name" value="DNA_gyrase_inhibitor_YacG"/>
    <property type="match status" value="1"/>
</dbReference>
<sequence>MTTTRTIACPQCKAAVPWGPQSPYRPFCSERCRLIDLGQWANEEYRVPVSGGDPMKELDSL</sequence>
<evidence type="ECO:0000256" key="3">
    <source>
        <dbReference type="HAMAP-Rule" id="MF_00649"/>
    </source>
</evidence>
<keyword evidence="2 3" id="KW-0862">Zinc</keyword>
<keyword evidence="1 3" id="KW-0479">Metal-binding</keyword>
<feature type="binding site" evidence="3">
    <location>
        <position position="12"/>
    </location>
    <ligand>
        <name>Zn(2+)</name>
        <dbReference type="ChEBI" id="CHEBI:29105"/>
    </ligand>
</feature>
<dbReference type="Gene3D" id="3.30.50.10">
    <property type="entry name" value="Erythroid Transcription Factor GATA-1, subunit A"/>
    <property type="match status" value="1"/>
</dbReference>
<name>A0ABT5IXV5_9NEIS</name>
<evidence type="ECO:0000313" key="4">
    <source>
        <dbReference type="EMBL" id="MDC7717110.1"/>
    </source>
</evidence>
<dbReference type="RefSeq" id="WP_272751461.1">
    <property type="nucleotide sequence ID" value="NZ_JAQQLF010000008.1"/>
</dbReference>
<comment type="cofactor">
    <cofactor evidence="3">
        <name>Zn(2+)</name>
        <dbReference type="ChEBI" id="CHEBI:29105"/>
    </cofactor>
    <text evidence="3">Binds 1 zinc ion.</text>
</comment>
<dbReference type="PANTHER" id="PTHR36150:SF1">
    <property type="entry name" value="DNA GYRASE INHIBITOR YACG"/>
    <property type="match status" value="1"/>
</dbReference>
<proteinExistence type="inferred from homology"/>
<dbReference type="InterPro" id="IPR005584">
    <property type="entry name" value="DNA_gyrase_inhibitor_YacG"/>
</dbReference>
<feature type="binding site" evidence="3">
    <location>
        <position position="32"/>
    </location>
    <ligand>
        <name>Zn(2+)</name>
        <dbReference type="ChEBI" id="CHEBI:29105"/>
    </ligand>
</feature>
<dbReference type="PANTHER" id="PTHR36150">
    <property type="entry name" value="DNA GYRASE INHIBITOR YACG"/>
    <property type="match status" value="1"/>
</dbReference>
<keyword evidence="5" id="KW-1185">Reference proteome</keyword>
<gene>
    <name evidence="3 4" type="primary">yacG</name>
    <name evidence="4" type="ORF">PQU95_07750</name>
</gene>
<feature type="binding site" evidence="3">
    <location>
        <position position="9"/>
    </location>
    <ligand>
        <name>Zn(2+)</name>
        <dbReference type="ChEBI" id="CHEBI:29105"/>
    </ligand>
</feature>
<dbReference type="NCBIfam" id="NF001638">
    <property type="entry name" value="PRK00418.1"/>
    <property type="match status" value="1"/>
</dbReference>
<protein>
    <recommendedName>
        <fullName evidence="3">DNA gyrase inhibitor YacG</fullName>
    </recommendedName>
</protein>
<evidence type="ECO:0000313" key="5">
    <source>
        <dbReference type="Proteomes" id="UP001219956"/>
    </source>
</evidence>
<dbReference type="SUPFAM" id="SSF57716">
    <property type="entry name" value="Glucocorticoid receptor-like (DNA-binding domain)"/>
    <property type="match status" value="1"/>
</dbReference>
<evidence type="ECO:0000256" key="2">
    <source>
        <dbReference type="ARBA" id="ARBA00022833"/>
    </source>
</evidence>
<comment type="subunit">
    <text evidence="3">Interacts with GyrB.</text>
</comment>
<reference evidence="4 5" key="1">
    <citation type="submission" date="2023-01" db="EMBL/GenBank/DDBJ databases">
        <title>Novel species of the genus Vogesella isolated from rivers.</title>
        <authorList>
            <person name="Lu H."/>
        </authorList>
    </citation>
    <scope>NUCLEOTIDE SEQUENCE [LARGE SCALE GENOMIC DNA]</scope>
    <source>
        <strain evidence="4 5">DC21W</strain>
    </source>
</reference>